<dbReference type="Proteomes" id="UP000807769">
    <property type="component" value="Unassembled WGS sequence"/>
</dbReference>
<keyword evidence="2" id="KW-1185">Reference proteome</keyword>
<accession>A0A9P7J902</accession>
<dbReference type="AlphaFoldDB" id="A0A9P7J902"/>
<dbReference type="EMBL" id="JABBWG010000036">
    <property type="protein sequence ID" value="KAG1808901.1"/>
    <property type="molecule type" value="Genomic_DNA"/>
</dbReference>
<dbReference type="RefSeq" id="XP_041188893.1">
    <property type="nucleotide sequence ID" value="XM_041333329.1"/>
</dbReference>
<gene>
    <name evidence="1" type="ORF">BJ212DRAFT_1302803</name>
</gene>
<evidence type="ECO:0000313" key="1">
    <source>
        <dbReference type="EMBL" id="KAG1808901.1"/>
    </source>
</evidence>
<name>A0A9P7J902_9AGAM</name>
<dbReference type="GeneID" id="64627346"/>
<dbReference type="OrthoDB" id="2693113at2759"/>
<proteinExistence type="predicted"/>
<sequence length="221" mass="25481">MVPEGSQLLVPQLARYFGDMYRKEVFVALCQLPPLQVCVFEPLNLVQRFHKLTVKVFGLYMWSTYKGTSVDKQLVVSEDLQWSHHSHSRLSEFLAVYWSKCVDWLSHQALSQPDRCKIIQCEQKIKLTNETRDLARVRRHEWPAPVSKEVVLDCLHCYYEGLKWTDPPCVSTSFMFKNKHLDGVMLDKAGIVKDSPDLTMMNVCGDCLTALLKENSVPVMN</sequence>
<protein>
    <submittedName>
        <fullName evidence="1">Uncharacterized protein</fullName>
    </submittedName>
</protein>
<evidence type="ECO:0000313" key="2">
    <source>
        <dbReference type="Proteomes" id="UP000807769"/>
    </source>
</evidence>
<comment type="caution">
    <text evidence="1">The sequence shown here is derived from an EMBL/GenBank/DDBJ whole genome shotgun (WGS) entry which is preliminary data.</text>
</comment>
<reference evidence="1" key="1">
    <citation type="journal article" date="2020" name="New Phytol.">
        <title>Comparative genomics reveals dynamic genome evolution in host specialist ectomycorrhizal fungi.</title>
        <authorList>
            <person name="Lofgren L.A."/>
            <person name="Nguyen N.H."/>
            <person name="Vilgalys R."/>
            <person name="Ruytinx J."/>
            <person name="Liao H.L."/>
            <person name="Branco S."/>
            <person name="Kuo A."/>
            <person name="LaButti K."/>
            <person name="Lipzen A."/>
            <person name="Andreopoulos W."/>
            <person name="Pangilinan J."/>
            <person name="Riley R."/>
            <person name="Hundley H."/>
            <person name="Na H."/>
            <person name="Barry K."/>
            <person name="Grigoriev I.V."/>
            <person name="Stajich J.E."/>
            <person name="Kennedy P.G."/>
        </authorList>
    </citation>
    <scope>NUCLEOTIDE SEQUENCE</scope>
    <source>
        <strain evidence="1">MN1</strain>
    </source>
</reference>
<organism evidence="1 2">
    <name type="scientific">Suillus subaureus</name>
    <dbReference type="NCBI Taxonomy" id="48587"/>
    <lineage>
        <taxon>Eukaryota</taxon>
        <taxon>Fungi</taxon>
        <taxon>Dikarya</taxon>
        <taxon>Basidiomycota</taxon>
        <taxon>Agaricomycotina</taxon>
        <taxon>Agaricomycetes</taxon>
        <taxon>Agaricomycetidae</taxon>
        <taxon>Boletales</taxon>
        <taxon>Suillineae</taxon>
        <taxon>Suillaceae</taxon>
        <taxon>Suillus</taxon>
    </lineage>
</organism>